<gene>
    <name evidence="1" type="ORF">JCM19231_1573</name>
</gene>
<evidence type="ECO:0000313" key="1">
    <source>
        <dbReference type="EMBL" id="GAM58670.1"/>
    </source>
</evidence>
<dbReference type="Proteomes" id="UP000031671">
    <property type="component" value="Unassembled WGS sequence"/>
</dbReference>
<dbReference type="EMBL" id="BBRZ01000097">
    <property type="protein sequence ID" value="GAM58670.1"/>
    <property type="molecule type" value="Genomic_DNA"/>
</dbReference>
<sequence length="66" mass="7788">MDPYEVADITSNTYYDWMLDRAFMLVPAQAYVSKYLETFKEFPPRQKAASFSLDQVMEKLQTPQNK</sequence>
<protein>
    <submittedName>
        <fullName evidence="1">Arylsulfatase</fullName>
        <ecNumber evidence="1">3.1.6.1</ecNumber>
    </submittedName>
</protein>
<name>A0A0B8NVT9_9VIBR</name>
<evidence type="ECO:0000313" key="2">
    <source>
        <dbReference type="Proteomes" id="UP000031671"/>
    </source>
</evidence>
<dbReference type="EC" id="3.1.6.1" evidence="1"/>
<reference evidence="1 2" key="2">
    <citation type="submission" date="2015-01" db="EMBL/GenBank/DDBJ databases">
        <authorList>
            <consortium name="NBRP consortium"/>
            <person name="Sawabe T."/>
            <person name="Meirelles P."/>
            <person name="Feng G."/>
            <person name="Sayaka M."/>
            <person name="Hattori M."/>
            <person name="Ohkuma M."/>
        </authorList>
    </citation>
    <scope>NUCLEOTIDE SEQUENCE [LARGE SCALE GENOMIC DNA]</scope>
    <source>
        <strain evidence="2">JCM 19231</strain>
    </source>
</reference>
<keyword evidence="1" id="KW-0378">Hydrolase</keyword>
<reference evidence="1 2" key="1">
    <citation type="submission" date="2015-01" db="EMBL/GenBank/DDBJ databases">
        <title>Vibrio sp. C1 JCM 19231 whole genome shotgun sequence.</title>
        <authorList>
            <person name="Sawabe T."/>
            <person name="Meirelles P."/>
            <person name="Feng G."/>
            <person name="Sayaka M."/>
            <person name="Hattori M."/>
            <person name="Ohkuma M."/>
        </authorList>
    </citation>
    <scope>NUCLEOTIDE SEQUENCE [LARGE SCALE GENOMIC DNA]</scope>
    <source>
        <strain evidence="2">JCM 19231</strain>
    </source>
</reference>
<proteinExistence type="predicted"/>
<accession>A0A0B8NVT9</accession>
<keyword evidence="2" id="KW-1185">Reference proteome</keyword>
<organism evidence="1 2">
    <name type="scientific">Vibrio ishigakensis</name>
    <dbReference type="NCBI Taxonomy" id="1481914"/>
    <lineage>
        <taxon>Bacteria</taxon>
        <taxon>Pseudomonadati</taxon>
        <taxon>Pseudomonadota</taxon>
        <taxon>Gammaproteobacteria</taxon>
        <taxon>Vibrionales</taxon>
        <taxon>Vibrionaceae</taxon>
        <taxon>Vibrio</taxon>
    </lineage>
</organism>
<dbReference type="AlphaFoldDB" id="A0A0B8NVT9"/>
<dbReference type="GO" id="GO:0004065">
    <property type="term" value="F:arylsulfatase activity"/>
    <property type="evidence" value="ECO:0007669"/>
    <property type="project" value="UniProtKB-EC"/>
</dbReference>
<comment type="caution">
    <text evidence="1">The sequence shown here is derived from an EMBL/GenBank/DDBJ whole genome shotgun (WGS) entry which is preliminary data.</text>
</comment>